<reference evidence="10" key="1">
    <citation type="journal article" date="2012" name="Nat. Biotechnol.">
        <title>Reference genome sequence of the model plant Setaria.</title>
        <authorList>
            <person name="Bennetzen J.L."/>
            <person name="Schmutz J."/>
            <person name="Wang H."/>
            <person name="Percifield R."/>
            <person name="Hawkins J."/>
            <person name="Pontaroli A.C."/>
            <person name="Estep M."/>
            <person name="Feng L."/>
            <person name="Vaughn J.N."/>
            <person name="Grimwood J."/>
            <person name="Jenkins J."/>
            <person name="Barry K."/>
            <person name="Lindquist E."/>
            <person name="Hellsten U."/>
            <person name="Deshpande S."/>
            <person name="Wang X."/>
            <person name="Wu X."/>
            <person name="Mitros T."/>
            <person name="Triplett J."/>
            <person name="Yang X."/>
            <person name="Ye C.Y."/>
            <person name="Mauro-Herrera M."/>
            <person name="Wang L."/>
            <person name="Li P."/>
            <person name="Sharma M."/>
            <person name="Sharma R."/>
            <person name="Ronald P.C."/>
            <person name="Panaud O."/>
            <person name="Kellogg E.A."/>
            <person name="Brutnell T.P."/>
            <person name="Doust A.N."/>
            <person name="Tuskan G.A."/>
            <person name="Rokhsar D."/>
            <person name="Devos K.M."/>
        </authorList>
    </citation>
    <scope>NUCLEOTIDE SEQUENCE [LARGE SCALE GENOMIC DNA]</scope>
    <source>
        <strain evidence="10">Yugu1</strain>
    </source>
</reference>
<gene>
    <name evidence="10" type="ORF">SETIT_8G076600v2</name>
</gene>
<dbReference type="AlphaFoldDB" id="A0A368S5A1"/>
<dbReference type="SMART" id="SM00248">
    <property type="entry name" value="ANK"/>
    <property type="match status" value="19"/>
</dbReference>
<evidence type="ECO:0000256" key="5">
    <source>
        <dbReference type="ARBA" id="ARBA00023043"/>
    </source>
</evidence>
<dbReference type="PANTHER" id="PTHR24186">
    <property type="entry name" value="PROTEIN PHOSPHATASE 1 REGULATORY SUBUNIT"/>
    <property type="match status" value="1"/>
</dbReference>
<evidence type="ECO:0000256" key="7">
    <source>
        <dbReference type="PROSITE-ProRule" id="PRU00023"/>
    </source>
</evidence>
<keyword evidence="4 8" id="KW-1133">Transmembrane helix</keyword>
<dbReference type="PANTHER" id="PTHR24186:SF54">
    <property type="entry name" value="PGG DOMAIN-CONTAINING PROTEIN"/>
    <property type="match status" value="1"/>
</dbReference>
<dbReference type="PROSITE" id="PS50297">
    <property type="entry name" value="ANK_REP_REGION"/>
    <property type="match status" value="1"/>
</dbReference>
<feature type="transmembrane region" description="Helical" evidence="8">
    <location>
        <begin position="830"/>
        <end position="855"/>
    </location>
</feature>
<dbReference type="Pfam" id="PF12796">
    <property type="entry name" value="Ank_2"/>
    <property type="match status" value="3"/>
</dbReference>
<protein>
    <recommendedName>
        <fullName evidence="9">PGG domain-containing protein</fullName>
    </recommendedName>
</protein>
<dbReference type="InterPro" id="IPR026961">
    <property type="entry name" value="PGG_dom"/>
</dbReference>
<evidence type="ECO:0000313" key="10">
    <source>
        <dbReference type="EMBL" id="RCV37599.1"/>
    </source>
</evidence>
<feature type="repeat" description="ANK" evidence="7">
    <location>
        <begin position="690"/>
        <end position="723"/>
    </location>
</feature>
<evidence type="ECO:0000256" key="4">
    <source>
        <dbReference type="ARBA" id="ARBA00022989"/>
    </source>
</evidence>
<dbReference type="OrthoDB" id="303876at2759"/>
<keyword evidence="5 7" id="KW-0040">ANK repeat</keyword>
<dbReference type="InterPro" id="IPR036770">
    <property type="entry name" value="Ankyrin_rpt-contain_sf"/>
</dbReference>
<evidence type="ECO:0000256" key="6">
    <source>
        <dbReference type="ARBA" id="ARBA00023136"/>
    </source>
</evidence>
<dbReference type="Pfam" id="PF00023">
    <property type="entry name" value="Ank"/>
    <property type="match status" value="1"/>
</dbReference>
<keyword evidence="2 8" id="KW-0812">Transmembrane</keyword>
<feature type="transmembrane region" description="Helical" evidence="8">
    <location>
        <begin position="788"/>
        <end position="810"/>
    </location>
</feature>
<feature type="domain" description="PGG" evidence="9">
    <location>
        <begin position="789"/>
        <end position="893"/>
    </location>
</feature>
<dbReference type="InterPro" id="IPR002110">
    <property type="entry name" value="Ankyrin_rpt"/>
</dbReference>
<evidence type="ECO:0000256" key="3">
    <source>
        <dbReference type="ARBA" id="ARBA00022737"/>
    </source>
</evidence>
<dbReference type="EMBL" id="CM003535">
    <property type="protein sequence ID" value="RCV37599.1"/>
    <property type="molecule type" value="Genomic_DNA"/>
</dbReference>
<dbReference type="GO" id="GO:0016020">
    <property type="term" value="C:membrane"/>
    <property type="evidence" value="ECO:0007669"/>
    <property type="project" value="UniProtKB-SubCell"/>
</dbReference>
<feature type="transmembrane region" description="Helical" evidence="8">
    <location>
        <begin position="900"/>
        <end position="920"/>
    </location>
</feature>
<accession>A0A368S5A1</accession>
<evidence type="ECO:0000256" key="1">
    <source>
        <dbReference type="ARBA" id="ARBA00004141"/>
    </source>
</evidence>
<keyword evidence="3" id="KW-0677">Repeat</keyword>
<dbReference type="FunFam" id="1.25.40.20:FF:000486">
    <property type="entry name" value="Ankyrin repeat family protein"/>
    <property type="match status" value="2"/>
</dbReference>
<keyword evidence="6 8" id="KW-0472">Membrane</keyword>
<name>A0A368S5A1_SETIT</name>
<feature type="transmembrane region" description="Helical" evidence="8">
    <location>
        <begin position="876"/>
        <end position="894"/>
    </location>
</feature>
<dbReference type="KEGG" id="sita:101764016"/>
<dbReference type="Pfam" id="PF13962">
    <property type="entry name" value="PGG"/>
    <property type="match status" value="1"/>
</dbReference>
<dbReference type="STRING" id="4555.A0A368S5A1"/>
<dbReference type="SUPFAM" id="SSF48403">
    <property type="entry name" value="Ankyrin repeat"/>
    <property type="match status" value="2"/>
</dbReference>
<evidence type="ECO:0000256" key="2">
    <source>
        <dbReference type="ARBA" id="ARBA00022692"/>
    </source>
</evidence>
<dbReference type="Gene3D" id="1.25.40.20">
    <property type="entry name" value="Ankyrin repeat-containing domain"/>
    <property type="match status" value="4"/>
</dbReference>
<dbReference type="PROSITE" id="PS50088">
    <property type="entry name" value="ANK_REPEAT"/>
    <property type="match status" value="1"/>
</dbReference>
<evidence type="ECO:0000256" key="8">
    <source>
        <dbReference type="SAM" id="Phobius"/>
    </source>
</evidence>
<proteinExistence type="predicted"/>
<sequence>MTMDGRLLDAATTGDAIADDGKATTSSPGGQMDWRLMEAAITGDAVSMKHLASHDPDILLGTTPQGNTCLHIASIHGHKEFCNDAMTFNLSLLSAVNADEETPLLTAVKRGHVSLASFLLTHCLDQQLSRAILKKDKQGCNALHHALRSDHRELALELIAAEPTLSQAVNNNNESPMFIAVMKDFTDLFEKLLDTASSAHSGAYGSNALHAAVGNGNSAIAKRLMEKRPLLAREENENKYTPILLAANEGKVDVLTVLLEHDPSLGYLISSNGATVLCGAACGGHVGVARALLRHCPDAPYTDPAGGSTCLHVAVLWDKKKFVKFVVGSQQLRHLINMTDNNRETALQLAVRCGRSEIVTVLDNANHANPFISVAGASAMDVGLLEASTTGDAIKMQQLATDYPGVLLGTTPQGNTCLHIASVHGHEVFCKAALALEPSLLAAINADGETPLLSAVTSGRVSLASFLLVCCRDQKLDEAILKQDKNGFNALHNAIRSGHRKLALELIAAEPALSRAVTKHGESPMYMAVMRNYPDVFKKVLEIPDSAHVGAHGSNALHAAVRNGNSAIAKKIMETRPGLAREENDSKNTPMQLAALWDKIDVLRVLLEHDRSLGYVVSSHDDTPVIASAAYRGHVGVARELLKHCPDAPYCGKDGWTCLHVAVWNEQTEFVEFVLGSPQLRGLVNKQHSNGNTALHMAVQKCNPKMVASLLLHQDTDVTVLSNNGAAATWTLYGATDHAKTLNWNEVSMLMLKADPQEAASIYNLHKEAKDKVTNLSRKDIKSLTQTYTGNTSLVAILLAAITFAAAFTLPGGYSSDAGSQGLPIMVRKVAFQAFIISDTLAMCASLAVAFICIIAKWEDLEFLLYYRSFTKKLMWFAYVATTTAFATGLYTVLAPRLLWLSVTVCVLTGLLPILTKVLGEWPILKLRFRLGLKFKSELLDMV</sequence>
<reference evidence="10" key="2">
    <citation type="submission" date="2015-07" db="EMBL/GenBank/DDBJ databases">
        <authorList>
            <person name="Noorani M."/>
        </authorList>
    </citation>
    <scope>NUCLEOTIDE SEQUENCE</scope>
    <source>
        <strain evidence="10">Yugu1</strain>
    </source>
</reference>
<organism evidence="10">
    <name type="scientific">Setaria italica</name>
    <name type="common">Foxtail millet</name>
    <name type="synonym">Panicum italicum</name>
    <dbReference type="NCBI Taxonomy" id="4555"/>
    <lineage>
        <taxon>Eukaryota</taxon>
        <taxon>Viridiplantae</taxon>
        <taxon>Streptophyta</taxon>
        <taxon>Embryophyta</taxon>
        <taxon>Tracheophyta</taxon>
        <taxon>Spermatophyta</taxon>
        <taxon>Magnoliopsida</taxon>
        <taxon>Liliopsida</taxon>
        <taxon>Poales</taxon>
        <taxon>Poaceae</taxon>
        <taxon>PACMAD clade</taxon>
        <taxon>Panicoideae</taxon>
        <taxon>Panicodae</taxon>
        <taxon>Paniceae</taxon>
        <taxon>Cenchrinae</taxon>
        <taxon>Setaria</taxon>
    </lineage>
</organism>
<evidence type="ECO:0000259" key="9">
    <source>
        <dbReference type="Pfam" id="PF13962"/>
    </source>
</evidence>
<comment type="subcellular location">
    <subcellularLocation>
        <location evidence="1">Membrane</location>
        <topology evidence="1">Multi-pass membrane protein</topology>
    </subcellularLocation>
</comment>